<name>W7Y683_9BACT</name>
<dbReference type="EMBL" id="BAMD01000018">
    <property type="protein sequence ID" value="GAF03118.1"/>
    <property type="molecule type" value="Genomic_DNA"/>
</dbReference>
<comment type="cofactor">
    <cofactor evidence="1">
        <name>FAD</name>
        <dbReference type="ChEBI" id="CHEBI:57692"/>
    </cofactor>
</comment>
<dbReference type="eggNOG" id="COG2509">
    <property type="taxonomic scope" value="Bacteria"/>
</dbReference>
<keyword evidence="7" id="KW-1185">Reference proteome</keyword>
<evidence type="ECO:0000259" key="5">
    <source>
        <dbReference type="Pfam" id="PF21688"/>
    </source>
</evidence>
<dbReference type="InterPro" id="IPR049516">
    <property type="entry name" value="FAD-depend_C"/>
</dbReference>
<evidence type="ECO:0000313" key="6">
    <source>
        <dbReference type="EMBL" id="GAF03118.1"/>
    </source>
</evidence>
<dbReference type="Pfam" id="PF01134">
    <property type="entry name" value="GIDA"/>
    <property type="match status" value="1"/>
</dbReference>
<dbReference type="PRINTS" id="PR00368">
    <property type="entry name" value="FADPNR"/>
</dbReference>
<reference evidence="6 7" key="1">
    <citation type="journal article" date="2014" name="Genome Announc.">
        <title>Draft Genome Sequence of Cytophaga fermentans JCM 21142T, a Facultative Anaerobe Isolated from Marine Mud.</title>
        <authorList>
            <person name="Starns D."/>
            <person name="Oshima K."/>
            <person name="Suda W."/>
            <person name="Iino T."/>
            <person name="Yuki M."/>
            <person name="Inoue J."/>
            <person name="Kitamura K."/>
            <person name="Iida T."/>
            <person name="Darby A."/>
            <person name="Hattori M."/>
            <person name="Ohkuma M."/>
        </authorList>
    </citation>
    <scope>NUCLEOTIDE SEQUENCE [LARGE SCALE GENOMIC DNA]</scope>
    <source>
        <strain evidence="6 7">JCM 21142</strain>
    </source>
</reference>
<dbReference type="Proteomes" id="UP000019402">
    <property type="component" value="Unassembled WGS sequence"/>
</dbReference>
<accession>W7Y683</accession>
<feature type="domain" description="MnmG N-terminal" evidence="4">
    <location>
        <begin position="211"/>
        <end position="249"/>
    </location>
</feature>
<keyword evidence="3" id="KW-0274">FAD</keyword>
<keyword evidence="2" id="KW-0285">Flavoprotein</keyword>
<sequence length="617" mass="68838">MKKDIALRLTPQEASNEKYYKDIVAKKMKVHPDKITAIRVRKRSIDARQRQVMVQLHLEAFANAPAPEKEFVTFEYQNVSDKPEVIVVGAGPGGLFAALRLVELGFKPIVLERGKDVNERKKDIALLNRNNPVDPESNYAFGEGGAGTFSDGKLYTRSTKRGDFNKVLHVLHFHGAQDDILVDSHPHIGTDRLPGVIKKMRESIITAGGEVLFNATVTDLVIEDSSVKGLVLKDGTNIKAKAVVLATGHSARDVYTMLDNRAIELEAKTWAMGVRVEHPQELIDQIQYHSPDGRGEYLPAASYNFSCQVQERGVYSFCMCPGGFIVPAMTGENEMVVNGMSPSKRNSPYANSGMVVEVRPEDIPDEFRKQGVLAGLAYQKEVERLCYINGGKNLIAPAQRLTDFVDSRLSFDLPPTSYVPGTIASPLHFVLPYGISNRLQEGFKQFGKWANGFLDPEAIILGTESRTSSPLRIPRDPLSLQHVHIGGCSLVVKVPVMLEELPLRPLMERSVPMQLLGCWESSCIRKITSVLFSIFWWSSGGMTIKQSLVKWRDESILVRMKSNISVRLNLNDLCKLNIENDNLRCLIFWKQLVDAMPPFVIPFLSSLKFRHDDGCGC</sequence>
<dbReference type="Gene3D" id="3.50.50.60">
    <property type="entry name" value="FAD/NAD(P)-binding domain"/>
    <property type="match status" value="1"/>
</dbReference>
<organism evidence="6 7">
    <name type="scientific">Saccharicrinis fermentans DSM 9555 = JCM 21142</name>
    <dbReference type="NCBI Taxonomy" id="869213"/>
    <lineage>
        <taxon>Bacteria</taxon>
        <taxon>Pseudomonadati</taxon>
        <taxon>Bacteroidota</taxon>
        <taxon>Bacteroidia</taxon>
        <taxon>Marinilabiliales</taxon>
        <taxon>Marinilabiliaceae</taxon>
        <taxon>Saccharicrinis</taxon>
    </lineage>
</organism>
<dbReference type="Pfam" id="PF21688">
    <property type="entry name" value="FAD-depend_C"/>
    <property type="match status" value="1"/>
</dbReference>
<dbReference type="SUPFAM" id="SSF51905">
    <property type="entry name" value="FAD/NAD(P)-binding domain"/>
    <property type="match status" value="1"/>
</dbReference>
<evidence type="ECO:0000256" key="1">
    <source>
        <dbReference type="ARBA" id="ARBA00001974"/>
    </source>
</evidence>
<proteinExistence type="predicted"/>
<evidence type="ECO:0000313" key="7">
    <source>
        <dbReference type="Proteomes" id="UP000019402"/>
    </source>
</evidence>
<dbReference type="Gene3D" id="3.30.70.2700">
    <property type="match status" value="1"/>
</dbReference>
<dbReference type="RefSeq" id="WP_235208136.1">
    <property type="nucleotide sequence ID" value="NZ_BAMD01000018.1"/>
</dbReference>
<protein>
    <submittedName>
        <fullName evidence="6">Ribulose-1,5-biphosphate synthetase</fullName>
    </submittedName>
</protein>
<gene>
    <name evidence="6" type="ORF">JCM21142_41777</name>
</gene>
<dbReference type="InterPro" id="IPR040131">
    <property type="entry name" value="MnmG_N"/>
</dbReference>
<dbReference type="STRING" id="869213.GCA_000517085_02550"/>
<evidence type="ECO:0000259" key="4">
    <source>
        <dbReference type="Pfam" id="PF01134"/>
    </source>
</evidence>
<evidence type="ECO:0000256" key="3">
    <source>
        <dbReference type="ARBA" id="ARBA00022827"/>
    </source>
</evidence>
<dbReference type="AlphaFoldDB" id="W7Y683"/>
<dbReference type="PANTHER" id="PTHR42842:SF3">
    <property type="entry name" value="FAD_NAD(P)-BINDING OXIDOREDUCTASE FAMILY PROTEIN"/>
    <property type="match status" value="1"/>
</dbReference>
<dbReference type="PRINTS" id="PR00411">
    <property type="entry name" value="PNDRDTASEI"/>
</dbReference>
<comment type="caution">
    <text evidence="6">The sequence shown here is derived from an EMBL/GenBank/DDBJ whole genome shotgun (WGS) entry which is preliminary data.</text>
</comment>
<dbReference type="PANTHER" id="PTHR42842">
    <property type="entry name" value="FAD/NAD(P)-BINDING OXIDOREDUCTASE"/>
    <property type="match status" value="1"/>
</dbReference>
<dbReference type="InterPro" id="IPR036188">
    <property type="entry name" value="FAD/NAD-bd_sf"/>
</dbReference>
<feature type="domain" description="FAD-dependent protein C-terminal" evidence="5">
    <location>
        <begin position="270"/>
        <end position="467"/>
    </location>
</feature>
<dbReference type="InterPro" id="IPR028348">
    <property type="entry name" value="FAD-binding_protein"/>
</dbReference>
<evidence type="ECO:0000256" key="2">
    <source>
        <dbReference type="ARBA" id="ARBA00022630"/>
    </source>
</evidence>